<evidence type="ECO:0000313" key="2">
    <source>
        <dbReference type="EMBL" id="KAL0437992.1"/>
    </source>
</evidence>
<feature type="compositionally biased region" description="Polar residues" evidence="1">
    <location>
        <begin position="1"/>
        <end position="11"/>
    </location>
</feature>
<reference evidence="2" key="2">
    <citation type="journal article" date="2024" name="Plant">
        <title>Genomic evolution and insights into agronomic trait innovations of Sesamum species.</title>
        <authorList>
            <person name="Miao H."/>
            <person name="Wang L."/>
            <person name="Qu L."/>
            <person name="Liu H."/>
            <person name="Sun Y."/>
            <person name="Le M."/>
            <person name="Wang Q."/>
            <person name="Wei S."/>
            <person name="Zheng Y."/>
            <person name="Lin W."/>
            <person name="Duan Y."/>
            <person name="Cao H."/>
            <person name="Xiong S."/>
            <person name="Wang X."/>
            <person name="Wei L."/>
            <person name="Li C."/>
            <person name="Ma Q."/>
            <person name="Ju M."/>
            <person name="Zhao R."/>
            <person name="Li G."/>
            <person name="Mu C."/>
            <person name="Tian Q."/>
            <person name="Mei H."/>
            <person name="Zhang T."/>
            <person name="Gao T."/>
            <person name="Zhang H."/>
        </authorList>
    </citation>
    <scope>NUCLEOTIDE SEQUENCE</scope>
    <source>
        <strain evidence="2">KEN1</strain>
    </source>
</reference>
<protein>
    <submittedName>
        <fullName evidence="2">Uncharacterized protein</fullName>
    </submittedName>
</protein>
<comment type="caution">
    <text evidence="2">The sequence shown here is derived from an EMBL/GenBank/DDBJ whole genome shotgun (WGS) entry which is preliminary data.</text>
</comment>
<proteinExistence type="predicted"/>
<name>A0AAW2W8S0_9LAMI</name>
<organism evidence="2">
    <name type="scientific">Sesamum latifolium</name>
    <dbReference type="NCBI Taxonomy" id="2727402"/>
    <lineage>
        <taxon>Eukaryota</taxon>
        <taxon>Viridiplantae</taxon>
        <taxon>Streptophyta</taxon>
        <taxon>Embryophyta</taxon>
        <taxon>Tracheophyta</taxon>
        <taxon>Spermatophyta</taxon>
        <taxon>Magnoliopsida</taxon>
        <taxon>eudicotyledons</taxon>
        <taxon>Gunneridae</taxon>
        <taxon>Pentapetalae</taxon>
        <taxon>asterids</taxon>
        <taxon>lamiids</taxon>
        <taxon>Lamiales</taxon>
        <taxon>Pedaliaceae</taxon>
        <taxon>Sesamum</taxon>
    </lineage>
</organism>
<feature type="region of interest" description="Disordered" evidence="1">
    <location>
        <begin position="1"/>
        <end position="61"/>
    </location>
</feature>
<evidence type="ECO:0000256" key="1">
    <source>
        <dbReference type="SAM" id="MobiDB-lite"/>
    </source>
</evidence>
<reference evidence="2" key="1">
    <citation type="submission" date="2020-06" db="EMBL/GenBank/DDBJ databases">
        <authorList>
            <person name="Li T."/>
            <person name="Hu X."/>
            <person name="Zhang T."/>
            <person name="Song X."/>
            <person name="Zhang H."/>
            <person name="Dai N."/>
            <person name="Sheng W."/>
            <person name="Hou X."/>
            <person name="Wei L."/>
        </authorList>
    </citation>
    <scope>NUCLEOTIDE SEQUENCE</scope>
    <source>
        <strain evidence="2">KEN1</strain>
        <tissue evidence="2">Leaf</tissue>
    </source>
</reference>
<dbReference type="AlphaFoldDB" id="A0AAW2W8S0"/>
<dbReference type="EMBL" id="JACGWN010000008">
    <property type="protein sequence ID" value="KAL0437992.1"/>
    <property type="molecule type" value="Genomic_DNA"/>
</dbReference>
<sequence length="123" mass="13784">MSRNQNPSTNIVIAPCLTPGSRESPKCRPISAAKPISRTPKERRTVPDTRNGRRRPKRDVHQSLWWPTIGWTTNPDIGPQSQIKDTHLCFRPKSCVYGVKSDSCNATRTARRPLPTLPALTSL</sequence>
<accession>A0AAW2W8S0</accession>
<gene>
    <name evidence="2" type="ORF">Slati_2282200</name>
</gene>
<feature type="compositionally biased region" description="Basic and acidic residues" evidence="1">
    <location>
        <begin position="39"/>
        <end position="51"/>
    </location>
</feature>